<dbReference type="Gene3D" id="3.40.50.1820">
    <property type="entry name" value="alpha/beta hydrolase"/>
    <property type="match status" value="1"/>
</dbReference>
<dbReference type="EMBL" id="CM017876">
    <property type="protein sequence ID" value="KAG1342632.1"/>
    <property type="molecule type" value="Genomic_DNA"/>
</dbReference>
<evidence type="ECO:0000313" key="2">
    <source>
        <dbReference type="EMBL" id="KAG1342632.1"/>
    </source>
</evidence>
<dbReference type="OrthoDB" id="6431331at2759"/>
<gene>
    <name evidence="2" type="ORF">COCNU_05G008610</name>
</gene>
<dbReference type="InterPro" id="IPR052370">
    <property type="entry name" value="Meta-cleavage_hydrolase"/>
</dbReference>
<reference evidence="2" key="2">
    <citation type="submission" date="2019-07" db="EMBL/GenBank/DDBJ databases">
        <authorList>
            <person name="Yang Y."/>
            <person name="Bocs S."/>
            <person name="Baudouin L."/>
        </authorList>
    </citation>
    <scope>NUCLEOTIDE SEQUENCE</scope>
    <source>
        <tissue evidence="2">Spear leaf of Hainan Tall coconut</tissue>
    </source>
</reference>
<accession>A0A8K0I8W1</accession>
<proteinExistence type="predicted"/>
<keyword evidence="3" id="KW-1185">Reference proteome</keyword>
<name>A0A8K0I8W1_COCNU</name>
<feature type="domain" description="AB hydrolase-1" evidence="1">
    <location>
        <begin position="83"/>
        <end position="216"/>
    </location>
</feature>
<evidence type="ECO:0000313" key="3">
    <source>
        <dbReference type="Proteomes" id="UP000797356"/>
    </source>
</evidence>
<dbReference type="Proteomes" id="UP000797356">
    <property type="component" value="Chromosome 5"/>
</dbReference>
<organism evidence="2 3">
    <name type="scientific">Cocos nucifera</name>
    <name type="common">Coconut palm</name>
    <dbReference type="NCBI Taxonomy" id="13894"/>
    <lineage>
        <taxon>Eukaryota</taxon>
        <taxon>Viridiplantae</taxon>
        <taxon>Streptophyta</taxon>
        <taxon>Embryophyta</taxon>
        <taxon>Tracheophyta</taxon>
        <taxon>Spermatophyta</taxon>
        <taxon>Magnoliopsida</taxon>
        <taxon>Liliopsida</taxon>
        <taxon>Arecaceae</taxon>
        <taxon>Arecoideae</taxon>
        <taxon>Cocoseae</taxon>
        <taxon>Attaleinae</taxon>
        <taxon>Cocos</taxon>
    </lineage>
</organism>
<dbReference type="InterPro" id="IPR000073">
    <property type="entry name" value="AB_hydrolase_1"/>
</dbReference>
<reference evidence="2" key="1">
    <citation type="journal article" date="2017" name="Gigascience">
        <title>The genome draft of coconut (Cocos nucifera).</title>
        <authorList>
            <person name="Xiao Y."/>
            <person name="Xu P."/>
            <person name="Fan H."/>
            <person name="Baudouin L."/>
            <person name="Xia W."/>
            <person name="Bocs S."/>
            <person name="Xu J."/>
            <person name="Li Q."/>
            <person name="Guo A."/>
            <person name="Zhou L."/>
            <person name="Li J."/>
            <person name="Wu Y."/>
            <person name="Ma Z."/>
            <person name="Armero A."/>
            <person name="Issali A.E."/>
            <person name="Liu N."/>
            <person name="Peng M."/>
            <person name="Yang Y."/>
        </authorList>
    </citation>
    <scope>NUCLEOTIDE SEQUENCE</scope>
    <source>
        <tissue evidence="2">Spear leaf of Hainan Tall coconut</tissue>
    </source>
</reference>
<dbReference type="AlphaFoldDB" id="A0A8K0I8W1"/>
<comment type="caution">
    <text evidence="2">The sequence shown here is derived from an EMBL/GenBank/DDBJ whole genome shotgun (WGS) entry which is preliminary data.</text>
</comment>
<dbReference type="InterPro" id="IPR029058">
    <property type="entry name" value="AB_hydrolase_fold"/>
</dbReference>
<protein>
    <recommendedName>
        <fullName evidence="1">AB hydrolase-1 domain-containing protein</fullName>
    </recommendedName>
</protein>
<evidence type="ECO:0000259" key="1">
    <source>
        <dbReference type="Pfam" id="PF00561"/>
    </source>
</evidence>
<dbReference type="SUPFAM" id="SSF53474">
    <property type="entry name" value="alpha/beta-Hydrolases"/>
    <property type="match status" value="1"/>
</dbReference>
<dbReference type="PANTHER" id="PTHR43139">
    <property type="entry name" value="SI:DKEY-122A22.2"/>
    <property type="match status" value="1"/>
</dbReference>
<dbReference type="PANTHER" id="PTHR43139:SF37">
    <property type="entry name" value="ALPHA_BETA-HYDROLASES SUPERFAMILY PROTEIN"/>
    <property type="match status" value="1"/>
</dbReference>
<dbReference type="Pfam" id="PF00561">
    <property type="entry name" value="Abhydrolase_1"/>
    <property type="match status" value="1"/>
</dbReference>
<sequence>METARSARRLLRRLHNLFCLIAAPLLSFLPLPPRRLPSFVAVREALLYLAFLRRGLVPRTVAVGPTSASLHFWIPAARRPGRPPLVLVHGFGGNAKWQWERQIGALSRSFDLYVPDLVFFGRSQSDGEDRSVGFQARCVVEGMRQLGVEQYAVVGISYGGFVAFRMAVMAVEAVERVVILTAGICSAEKRLELVQKEGRDVSEILLPQRAEDLVTLLRRSMYRPPRWIPIFLLRDFIQVGTHPLLFLSINLELSVTLKLRFKKNKTPAVRRHVAQLRNGRLSLVFGCWDRRCGCQTLRRGEPSGRSGGNPDVRCPLIPLPKMGRTRKVW</sequence>